<evidence type="ECO:0000313" key="1">
    <source>
        <dbReference type="EMBL" id="CUP31904.1"/>
    </source>
</evidence>
<accession>A0A174M645</accession>
<dbReference type="AlphaFoldDB" id="A0A174M645"/>
<dbReference type="EMBL" id="CYZE01000024">
    <property type="protein sequence ID" value="CUP31904.1"/>
    <property type="molecule type" value="Genomic_DNA"/>
</dbReference>
<gene>
    <name evidence="1" type="ORF">ERS852407_05596</name>
</gene>
<dbReference type="RefSeq" id="WP_055660184.1">
    <property type="nucleotide sequence ID" value="NZ_CABIXC010000024.1"/>
</dbReference>
<protein>
    <submittedName>
        <fullName evidence="1">Uncharacterized protein</fullName>
    </submittedName>
</protein>
<organism evidence="1 2">
    <name type="scientific">Hungatella hathewayi</name>
    <dbReference type="NCBI Taxonomy" id="154046"/>
    <lineage>
        <taxon>Bacteria</taxon>
        <taxon>Bacillati</taxon>
        <taxon>Bacillota</taxon>
        <taxon>Clostridia</taxon>
        <taxon>Lachnospirales</taxon>
        <taxon>Lachnospiraceae</taxon>
        <taxon>Hungatella</taxon>
    </lineage>
</organism>
<reference evidence="1 2" key="1">
    <citation type="submission" date="2015-09" db="EMBL/GenBank/DDBJ databases">
        <authorList>
            <consortium name="Pathogen Informatics"/>
        </authorList>
    </citation>
    <scope>NUCLEOTIDE SEQUENCE [LARGE SCALE GENOMIC DNA]</scope>
    <source>
        <strain evidence="1 2">2789STDY5608850</strain>
    </source>
</reference>
<proteinExistence type="predicted"/>
<evidence type="ECO:0000313" key="2">
    <source>
        <dbReference type="Proteomes" id="UP000095651"/>
    </source>
</evidence>
<sequence length="297" mass="34170">MTIAKMSMNRNSSRYFKISVNGFENGCMSGIIYHAGTAPGIRFENYLEMMLHMNRIFDELANPKRTMDYRRFGGTKLPEPPVQEYDQLEDGTLATFKLNVKFRYNTSWQGEISWLEGQEKQEFESFLQMTYWIERVLNGPGERRQSQKTSNVCQIAVDSFEGGLLAGSVQNAFLNYLEDFTGTIALADAMGHFIGLGSLREDDSGGQNEDIRIIPDKMWSVYREGGKEATFLIKILFREHSTWQGVIRWRETGEKQAFRSFMELVLLMTSALESSDGRILYEDKYLHKNRESALMEG</sequence>
<dbReference type="Proteomes" id="UP000095651">
    <property type="component" value="Unassembled WGS sequence"/>
</dbReference>
<name>A0A174M645_9FIRM</name>